<organism evidence="2 3">
    <name type="scientific">Heterobasidion irregulare (strain TC 32-1)</name>
    <dbReference type="NCBI Taxonomy" id="747525"/>
    <lineage>
        <taxon>Eukaryota</taxon>
        <taxon>Fungi</taxon>
        <taxon>Dikarya</taxon>
        <taxon>Basidiomycota</taxon>
        <taxon>Agaricomycotina</taxon>
        <taxon>Agaricomycetes</taxon>
        <taxon>Russulales</taxon>
        <taxon>Bondarzewiaceae</taxon>
        <taxon>Heterobasidion</taxon>
        <taxon>Heterobasidion annosum species complex</taxon>
    </lineage>
</organism>
<name>W4KK68_HETIT</name>
<accession>W4KK68</accession>
<proteinExistence type="predicted"/>
<protein>
    <submittedName>
        <fullName evidence="2">Uncharacterized protein</fullName>
    </submittedName>
</protein>
<dbReference type="RefSeq" id="XP_009542303.1">
    <property type="nucleotide sequence ID" value="XM_009544008.1"/>
</dbReference>
<dbReference type="Proteomes" id="UP000030671">
    <property type="component" value="Unassembled WGS sequence"/>
</dbReference>
<evidence type="ECO:0000313" key="2">
    <source>
        <dbReference type="EMBL" id="ETW85441.1"/>
    </source>
</evidence>
<evidence type="ECO:0000313" key="3">
    <source>
        <dbReference type="Proteomes" id="UP000030671"/>
    </source>
</evidence>
<dbReference type="GeneID" id="20674593"/>
<dbReference type="AlphaFoldDB" id="W4KK68"/>
<gene>
    <name evidence="2" type="ORF">HETIRDRAFT_432189</name>
</gene>
<sequence>MRMCGTCGTCVCAVGGRSGHGGEYGGLSGDGASTGGSSASASRLCARTHRHTHACGAKRDDEERKEKAGAARRVIELVIVVVIERGALHLARATRGLTIRASSPSFPSSSSSRGSPAGRRARASMVSSRVCTTQPSSDPARGPAPLAPPRDSMARFCARGAGSSSAAAREHGGTLTEGRSPPCANVLVGVGVGVGEGEGERGRFGRARGVRGECGSTSIEIRHASKYWSE</sequence>
<dbReference type="InParanoid" id="W4KK68"/>
<dbReference type="HOGENOM" id="CLU_1204913_0_0_1"/>
<evidence type="ECO:0000256" key="1">
    <source>
        <dbReference type="SAM" id="MobiDB-lite"/>
    </source>
</evidence>
<feature type="compositionally biased region" description="Low complexity" evidence="1">
    <location>
        <begin position="158"/>
        <end position="167"/>
    </location>
</feature>
<dbReference type="EMBL" id="KI925455">
    <property type="protein sequence ID" value="ETW85441.1"/>
    <property type="molecule type" value="Genomic_DNA"/>
</dbReference>
<keyword evidence="3" id="KW-1185">Reference proteome</keyword>
<reference evidence="2 3" key="1">
    <citation type="journal article" date="2012" name="New Phytol.">
        <title>Insight into trade-off between wood decay and parasitism from the genome of a fungal forest pathogen.</title>
        <authorList>
            <person name="Olson A."/>
            <person name="Aerts A."/>
            <person name="Asiegbu F."/>
            <person name="Belbahri L."/>
            <person name="Bouzid O."/>
            <person name="Broberg A."/>
            <person name="Canback B."/>
            <person name="Coutinho P.M."/>
            <person name="Cullen D."/>
            <person name="Dalman K."/>
            <person name="Deflorio G."/>
            <person name="van Diepen L.T."/>
            <person name="Dunand C."/>
            <person name="Duplessis S."/>
            <person name="Durling M."/>
            <person name="Gonthier P."/>
            <person name="Grimwood J."/>
            <person name="Fossdal C.G."/>
            <person name="Hansson D."/>
            <person name="Henrissat B."/>
            <person name="Hietala A."/>
            <person name="Himmelstrand K."/>
            <person name="Hoffmeister D."/>
            <person name="Hogberg N."/>
            <person name="James T.Y."/>
            <person name="Karlsson M."/>
            <person name="Kohler A."/>
            <person name="Kues U."/>
            <person name="Lee Y.H."/>
            <person name="Lin Y.C."/>
            <person name="Lind M."/>
            <person name="Lindquist E."/>
            <person name="Lombard V."/>
            <person name="Lucas S."/>
            <person name="Lunden K."/>
            <person name="Morin E."/>
            <person name="Murat C."/>
            <person name="Park J."/>
            <person name="Raffaello T."/>
            <person name="Rouze P."/>
            <person name="Salamov A."/>
            <person name="Schmutz J."/>
            <person name="Solheim H."/>
            <person name="Stahlberg J."/>
            <person name="Velez H."/>
            <person name="de Vries R.P."/>
            <person name="Wiebenga A."/>
            <person name="Woodward S."/>
            <person name="Yakovlev I."/>
            <person name="Garbelotto M."/>
            <person name="Martin F."/>
            <person name="Grigoriev I.V."/>
            <person name="Stenlid J."/>
        </authorList>
    </citation>
    <scope>NUCLEOTIDE SEQUENCE [LARGE SCALE GENOMIC DNA]</scope>
    <source>
        <strain evidence="2 3">TC 32-1</strain>
    </source>
</reference>
<feature type="region of interest" description="Disordered" evidence="1">
    <location>
        <begin position="100"/>
        <end position="181"/>
    </location>
</feature>
<feature type="compositionally biased region" description="Low complexity" evidence="1">
    <location>
        <begin position="100"/>
        <end position="130"/>
    </location>
</feature>
<dbReference type="KEGG" id="hir:HETIRDRAFT_432189"/>